<dbReference type="RefSeq" id="WP_013659235.1">
    <property type="nucleotide sequence ID" value="NC_015276.1"/>
</dbReference>
<dbReference type="KEGG" id="mme:Marme_0022"/>
<dbReference type="HOGENOM" id="CLU_039613_1_0_6"/>
<evidence type="ECO:0000256" key="4">
    <source>
        <dbReference type="ARBA" id="ARBA00023163"/>
    </source>
</evidence>
<dbReference type="Pfam" id="PF03466">
    <property type="entry name" value="LysR_substrate"/>
    <property type="match status" value="1"/>
</dbReference>
<dbReference type="InterPro" id="IPR000847">
    <property type="entry name" value="LysR_HTH_N"/>
</dbReference>
<dbReference type="Gene3D" id="3.40.190.10">
    <property type="entry name" value="Periplasmic binding protein-like II"/>
    <property type="match status" value="2"/>
</dbReference>
<evidence type="ECO:0000256" key="3">
    <source>
        <dbReference type="ARBA" id="ARBA00023125"/>
    </source>
</evidence>
<dbReference type="eggNOG" id="COG0583">
    <property type="taxonomic scope" value="Bacteria"/>
</dbReference>
<dbReference type="PANTHER" id="PTHR30579:SF7">
    <property type="entry name" value="HTH-TYPE TRANSCRIPTIONAL REGULATOR LRHA-RELATED"/>
    <property type="match status" value="1"/>
</dbReference>
<dbReference type="InterPro" id="IPR050176">
    <property type="entry name" value="LTTR"/>
</dbReference>
<dbReference type="AlphaFoldDB" id="F2JUJ5"/>
<proteinExistence type="inferred from homology"/>
<keyword evidence="2" id="KW-0805">Transcription regulation</keyword>
<evidence type="ECO:0000313" key="6">
    <source>
        <dbReference type="EMBL" id="ADZ89328.1"/>
    </source>
</evidence>
<dbReference type="SUPFAM" id="SSF53850">
    <property type="entry name" value="Periplasmic binding protein-like II"/>
    <property type="match status" value="1"/>
</dbReference>
<reference evidence="6 7" key="1">
    <citation type="journal article" date="2012" name="Stand. Genomic Sci.">
        <title>Complete genome sequence of the melanogenic marine bacterium Marinomonas mediterranea type strain (MMB-1(T)).</title>
        <authorList>
            <person name="Lucas-Elio P."/>
            <person name="Goodwin L."/>
            <person name="Woyke T."/>
            <person name="Pitluck S."/>
            <person name="Nolan M."/>
            <person name="Kyrpides N.C."/>
            <person name="Detter J.C."/>
            <person name="Copeland A."/>
            <person name="Teshima H."/>
            <person name="Bruce D."/>
            <person name="Detter C."/>
            <person name="Tapia R."/>
            <person name="Han S."/>
            <person name="Land M.L."/>
            <person name="Ivanova N."/>
            <person name="Mikhailova N."/>
            <person name="Johnston A.W."/>
            <person name="Sanchez-Amat A."/>
        </authorList>
    </citation>
    <scope>NUCLEOTIDE SEQUENCE [LARGE SCALE GENOMIC DNA]</scope>
    <source>
        <strain evidence="7">ATCC 700492 / JCM 21426 / NBRC 103028 / MMB-1</strain>
    </source>
</reference>
<dbReference type="Gene3D" id="1.10.10.10">
    <property type="entry name" value="Winged helix-like DNA-binding domain superfamily/Winged helix DNA-binding domain"/>
    <property type="match status" value="1"/>
</dbReference>
<dbReference type="SUPFAM" id="SSF46785">
    <property type="entry name" value="Winged helix' DNA-binding domain"/>
    <property type="match status" value="1"/>
</dbReference>
<sequence>MRRPTLDLEALRTLVTGVQLDSFAKAAIQLNRSTSAVSAQLKKLEAQTGHPLLVKSGRGLILTPFGERLLTYAQKMLMINDEAFVSFAEYEMTGKVSIGLQEDFGERLLSGALATFSRAFPNIEIEIQVARNKDLLDGVRTGKLDLAWVWTDGSVASKWHEVIAQFPMRWIVSKQTQFPLPPPQTSALPLIMFERTCLFREAAICQLDQNQIHWRQVMSSHSLAGIWSAVSAGLGMTVRTEVGMPDDLISIDHELPSLPDLTLCALSSQVTPSEAALALNKVLKESLFELYPNSSKIR</sequence>
<accession>F2JUJ5</accession>
<evidence type="ECO:0000313" key="7">
    <source>
        <dbReference type="Proteomes" id="UP000001062"/>
    </source>
</evidence>
<keyword evidence="3" id="KW-0238">DNA-binding</keyword>
<dbReference type="PROSITE" id="PS50931">
    <property type="entry name" value="HTH_LYSR"/>
    <property type="match status" value="1"/>
</dbReference>
<dbReference type="InterPro" id="IPR036388">
    <property type="entry name" value="WH-like_DNA-bd_sf"/>
</dbReference>
<evidence type="ECO:0000259" key="5">
    <source>
        <dbReference type="PROSITE" id="PS50931"/>
    </source>
</evidence>
<dbReference type="Pfam" id="PF00126">
    <property type="entry name" value="HTH_1"/>
    <property type="match status" value="1"/>
</dbReference>
<dbReference type="InterPro" id="IPR036390">
    <property type="entry name" value="WH_DNA-bd_sf"/>
</dbReference>
<keyword evidence="7" id="KW-1185">Reference proteome</keyword>
<dbReference type="OrthoDB" id="5723059at2"/>
<comment type="similarity">
    <text evidence="1">Belongs to the LysR transcriptional regulatory family.</text>
</comment>
<dbReference type="PATRIC" id="fig|717774.3.peg.24"/>
<dbReference type="EMBL" id="CP002583">
    <property type="protein sequence ID" value="ADZ89328.1"/>
    <property type="molecule type" value="Genomic_DNA"/>
</dbReference>
<evidence type="ECO:0000256" key="1">
    <source>
        <dbReference type="ARBA" id="ARBA00009437"/>
    </source>
</evidence>
<gene>
    <name evidence="6" type="ordered locus">Marme_0022</name>
</gene>
<organism evidence="6 7">
    <name type="scientific">Marinomonas mediterranea (strain ATCC 700492 / JCM 21426 / NBRC 103028 / MMB-1)</name>
    <dbReference type="NCBI Taxonomy" id="717774"/>
    <lineage>
        <taxon>Bacteria</taxon>
        <taxon>Pseudomonadati</taxon>
        <taxon>Pseudomonadota</taxon>
        <taxon>Gammaproteobacteria</taxon>
        <taxon>Oceanospirillales</taxon>
        <taxon>Oceanospirillaceae</taxon>
        <taxon>Marinomonas</taxon>
    </lineage>
</organism>
<dbReference type="PANTHER" id="PTHR30579">
    <property type="entry name" value="TRANSCRIPTIONAL REGULATOR"/>
    <property type="match status" value="1"/>
</dbReference>
<name>F2JUJ5_MARM1</name>
<evidence type="ECO:0000256" key="2">
    <source>
        <dbReference type="ARBA" id="ARBA00023015"/>
    </source>
</evidence>
<dbReference type="GO" id="GO:0003700">
    <property type="term" value="F:DNA-binding transcription factor activity"/>
    <property type="evidence" value="ECO:0007669"/>
    <property type="project" value="InterPro"/>
</dbReference>
<dbReference type="Proteomes" id="UP000001062">
    <property type="component" value="Chromosome"/>
</dbReference>
<protein>
    <submittedName>
        <fullName evidence="6">Transcriptional regulator, LysR family</fullName>
    </submittedName>
</protein>
<dbReference type="InterPro" id="IPR005119">
    <property type="entry name" value="LysR_subst-bd"/>
</dbReference>
<dbReference type="STRING" id="717774.Marme_0022"/>
<dbReference type="GO" id="GO:0003677">
    <property type="term" value="F:DNA binding"/>
    <property type="evidence" value="ECO:0007669"/>
    <property type="project" value="UniProtKB-KW"/>
</dbReference>
<feature type="domain" description="HTH lysR-type" evidence="5">
    <location>
        <begin position="6"/>
        <end position="63"/>
    </location>
</feature>
<keyword evidence="4" id="KW-0804">Transcription</keyword>